<dbReference type="InterPro" id="IPR013786">
    <property type="entry name" value="AcylCoA_DH/ox_N"/>
</dbReference>
<reference evidence="3" key="1">
    <citation type="journal article" date="2019" name="Int. J. Syst. Evol. Microbiol.">
        <title>The Global Catalogue of Microorganisms (GCM) 10K type strain sequencing project: providing services to taxonomists for standard genome sequencing and annotation.</title>
        <authorList>
            <consortium name="The Broad Institute Genomics Platform"/>
            <consortium name="The Broad Institute Genome Sequencing Center for Infectious Disease"/>
            <person name="Wu L."/>
            <person name="Ma J."/>
        </authorList>
    </citation>
    <scope>NUCLEOTIDE SEQUENCE [LARGE SCALE GENOMIC DNA]</scope>
    <source>
        <strain evidence="3">DT72</strain>
    </source>
</reference>
<dbReference type="InterPro" id="IPR009100">
    <property type="entry name" value="AcylCoA_DH/oxidase_NM_dom_sf"/>
</dbReference>
<feature type="domain" description="Acyl-CoA dehydrogenase/oxidase N-terminal" evidence="1">
    <location>
        <begin position="23"/>
        <end position="105"/>
    </location>
</feature>
<comment type="caution">
    <text evidence="2">The sequence shown here is derived from an EMBL/GenBank/DDBJ whole genome shotgun (WGS) entry which is preliminary data.</text>
</comment>
<dbReference type="Pfam" id="PF02771">
    <property type="entry name" value="Acyl-CoA_dh_N"/>
    <property type="match status" value="1"/>
</dbReference>
<proteinExistence type="predicted"/>
<dbReference type="Gene3D" id="2.40.110.10">
    <property type="entry name" value="Butyryl-CoA Dehydrogenase, subunit A, domain 2"/>
    <property type="match status" value="1"/>
</dbReference>
<keyword evidence="3" id="KW-1185">Reference proteome</keyword>
<protein>
    <submittedName>
        <fullName evidence="2">Acyl-CoA dehydrogenase family protein</fullName>
    </submittedName>
</protein>
<dbReference type="InterPro" id="IPR046373">
    <property type="entry name" value="Acyl-CoA_Oxase/DH_mid-dom_sf"/>
</dbReference>
<sequence>MTVADVTTRTAAEAVTAADADPFVARVAHYAETVLRPTALETDRTGVDAERIAEFSRNGLLNHAASAQFGGAGIDRGGDRRLHEILSGACFNTWLVWAQHAPIVGRLTETLAKGTELPEIGYEILRGRVLLGAAVSDVRRFPRHYIAATRTSGGWTFSGTVSWVSGWGLNTVLTVAAVEASTGTVVTALVPVGDRTRAEPLGLSAVAGSRTEQVVLDDVEVPDVNVIGTEPLSDWRNTDLGTSSDARAHHFGLAESVLRELEQTRNQLAGDVAAAWRPRVAQLRTDAYALADEAQATRDGRHRIGERLATKAASGEALTTLTRALVVARAGHGIRLDDTAQLYARSALFVLVQGQTTDVRDAQLTRLAR</sequence>
<organism evidence="2 3">
    <name type="scientific">Rhodococcus gannanensis</name>
    <dbReference type="NCBI Taxonomy" id="1960308"/>
    <lineage>
        <taxon>Bacteria</taxon>
        <taxon>Bacillati</taxon>
        <taxon>Actinomycetota</taxon>
        <taxon>Actinomycetes</taxon>
        <taxon>Mycobacteriales</taxon>
        <taxon>Nocardiaceae</taxon>
        <taxon>Rhodococcus</taxon>
    </lineage>
</organism>
<name>A0ABW4PAW5_9NOCA</name>
<dbReference type="SUPFAM" id="SSF56645">
    <property type="entry name" value="Acyl-CoA dehydrogenase NM domain-like"/>
    <property type="match status" value="1"/>
</dbReference>
<dbReference type="Gene3D" id="1.10.540.10">
    <property type="entry name" value="Acyl-CoA dehydrogenase/oxidase, N-terminal domain"/>
    <property type="match status" value="1"/>
</dbReference>
<evidence type="ECO:0000313" key="2">
    <source>
        <dbReference type="EMBL" id="MFD1815283.1"/>
    </source>
</evidence>
<dbReference type="RefSeq" id="WP_378487716.1">
    <property type="nucleotide sequence ID" value="NZ_JBHUFB010000020.1"/>
</dbReference>
<accession>A0ABW4PAW5</accession>
<dbReference type="EMBL" id="JBHUFB010000020">
    <property type="protein sequence ID" value="MFD1815283.1"/>
    <property type="molecule type" value="Genomic_DNA"/>
</dbReference>
<evidence type="ECO:0000259" key="1">
    <source>
        <dbReference type="Pfam" id="PF02771"/>
    </source>
</evidence>
<dbReference type="Proteomes" id="UP001597286">
    <property type="component" value="Unassembled WGS sequence"/>
</dbReference>
<gene>
    <name evidence="2" type="ORF">ACFSJG_23940</name>
</gene>
<dbReference type="InterPro" id="IPR037069">
    <property type="entry name" value="AcylCoA_DH/ox_N_sf"/>
</dbReference>
<evidence type="ECO:0000313" key="3">
    <source>
        <dbReference type="Proteomes" id="UP001597286"/>
    </source>
</evidence>